<evidence type="ECO:0000313" key="5">
    <source>
        <dbReference type="Proteomes" id="UP000565579"/>
    </source>
</evidence>
<evidence type="ECO:0000256" key="1">
    <source>
        <dbReference type="SAM" id="MobiDB-lite"/>
    </source>
</evidence>
<dbReference type="InterPro" id="IPR012338">
    <property type="entry name" value="Beta-lactam/transpept-like"/>
</dbReference>
<gene>
    <name evidence="4" type="ORF">HD593_005870</name>
</gene>
<dbReference type="SUPFAM" id="SSF56601">
    <property type="entry name" value="beta-lactamase/transpeptidase-like"/>
    <property type="match status" value="1"/>
</dbReference>
<accession>A0A7X0NWV1</accession>
<dbReference type="InterPro" id="IPR001466">
    <property type="entry name" value="Beta-lactam-related"/>
</dbReference>
<keyword evidence="2" id="KW-0732">Signal</keyword>
<keyword evidence="4" id="KW-0645">Protease</keyword>
<evidence type="ECO:0000256" key="2">
    <source>
        <dbReference type="SAM" id="SignalP"/>
    </source>
</evidence>
<dbReference type="EMBL" id="JACHMI010000001">
    <property type="protein sequence ID" value="MBB6551075.1"/>
    <property type="molecule type" value="Genomic_DNA"/>
</dbReference>
<dbReference type="PANTHER" id="PTHR46825:SF7">
    <property type="entry name" value="D-ALANYL-D-ALANINE CARBOXYPEPTIDASE"/>
    <property type="match status" value="1"/>
</dbReference>
<dbReference type="RefSeq" id="WP_185105224.1">
    <property type="nucleotide sequence ID" value="NZ_BAAAXY010000095.1"/>
</dbReference>
<feature type="domain" description="Beta-lactamase-related" evidence="3">
    <location>
        <begin position="36"/>
        <end position="312"/>
    </location>
</feature>
<name>A0A7X0NWV1_9ACTN</name>
<dbReference type="InterPro" id="IPR050491">
    <property type="entry name" value="AmpC-like"/>
</dbReference>
<feature type="chain" id="PRO_5030953589" evidence="2">
    <location>
        <begin position="28"/>
        <end position="370"/>
    </location>
</feature>
<organism evidence="4 5">
    <name type="scientific">Nonomuraea rubra</name>
    <dbReference type="NCBI Taxonomy" id="46180"/>
    <lineage>
        <taxon>Bacteria</taxon>
        <taxon>Bacillati</taxon>
        <taxon>Actinomycetota</taxon>
        <taxon>Actinomycetes</taxon>
        <taxon>Streptosporangiales</taxon>
        <taxon>Streptosporangiaceae</taxon>
        <taxon>Nonomuraea</taxon>
    </lineage>
</organism>
<keyword evidence="4" id="KW-0121">Carboxypeptidase</keyword>
<dbReference type="GO" id="GO:0009002">
    <property type="term" value="F:serine-type D-Ala-D-Ala carboxypeptidase activity"/>
    <property type="evidence" value="ECO:0007669"/>
    <property type="project" value="UniProtKB-EC"/>
</dbReference>
<keyword evidence="4" id="KW-0378">Hydrolase</keyword>
<evidence type="ECO:0000313" key="4">
    <source>
        <dbReference type="EMBL" id="MBB6551075.1"/>
    </source>
</evidence>
<reference evidence="4 5" key="1">
    <citation type="submission" date="2020-08" db="EMBL/GenBank/DDBJ databases">
        <title>Sequencing the genomes of 1000 actinobacteria strains.</title>
        <authorList>
            <person name="Klenk H.-P."/>
        </authorList>
    </citation>
    <scope>NUCLEOTIDE SEQUENCE [LARGE SCALE GENOMIC DNA]</scope>
    <source>
        <strain evidence="4 5">DSM 43768</strain>
    </source>
</reference>
<dbReference type="EC" id="3.4.16.4" evidence="4"/>
<sequence>MNRAVKVSLAGLGCAMLTLSVMPAATASRPELGDVQQALAELASSSEVVGAIGAVYVHGRRADRGSAGTRLLDGGGRIPPGARFRIGSQTKSMTQVVIMKLVTEGRLSLDDRLGDLLPEVAEQGLVRLADQITVGQLIHHTSGIPNWYTPDLVDYFDFDTYHPPIELIARTRDLPRPFPPGEGYSYSNTNYFLLGLIIEKLSPHHSVSAEFKERIFDRLRMKDTYLPAEFPDSIKGPHGHGYFPDENGELRDVDRLNMSYGYAAGGVISTTDDLSAFHRALATDLLTKEEQDALNAGRPDTGPPPGTDPRACGEYAPMKGGSPGFTALSYKNRDGSLQFIVSVTLGTRNQDPAVDPLVKKAAEAVLCPGG</sequence>
<protein>
    <submittedName>
        <fullName evidence="4">D-alanyl-D-alanine carboxypeptidase</fullName>
        <ecNumber evidence="4">3.4.16.4</ecNumber>
    </submittedName>
</protein>
<dbReference type="Gene3D" id="3.40.710.10">
    <property type="entry name" value="DD-peptidase/beta-lactamase superfamily"/>
    <property type="match status" value="1"/>
</dbReference>
<dbReference type="AlphaFoldDB" id="A0A7X0NWV1"/>
<feature type="region of interest" description="Disordered" evidence="1">
    <location>
        <begin position="294"/>
        <end position="314"/>
    </location>
</feature>
<dbReference type="PANTHER" id="PTHR46825">
    <property type="entry name" value="D-ALANYL-D-ALANINE-CARBOXYPEPTIDASE/ENDOPEPTIDASE AMPH"/>
    <property type="match status" value="1"/>
</dbReference>
<proteinExistence type="predicted"/>
<feature type="signal peptide" evidence="2">
    <location>
        <begin position="1"/>
        <end position="27"/>
    </location>
</feature>
<comment type="caution">
    <text evidence="4">The sequence shown here is derived from an EMBL/GenBank/DDBJ whole genome shotgun (WGS) entry which is preliminary data.</text>
</comment>
<dbReference type="Proteomes" id="UP000565579">
    <property type="component" value="Unassembled WGS sequence"/>
</dbReference>
<evidence type="ECO:0000259" key="3">
    <source>
        <dbReference type="Pfam" id="PF00144"/>
    </source>
</evidence>
<keyword evidence="5" id="KW-1185">Reference proteome</keyword>
<dbReference type="Pfam" id="PF00144">
    <property type="entry name" value="Beta-lactamase"/>
    <property type="match status" value="1"/>
</dbReference>